<accession>A0A4Z1JYD3</accession>
<organism evidence="2 3">
    <name type="scientific">Botrytis elliptica</name>
    <dbReference type="NCBI Taxonomy" id="278938"/>
    <lineage>
        <taxon>Eukaryota</taxon>
        <taxon>Fungi</taxon>
        <taxon>Dikarya</taxon>
        <taxon>Ascomycota</taxon>
        <taxon>Pezizomycotina</taxon>
        <taxon>Leotiomycetes</taxon>
        <taxon>Helotiales</taxon>
        <taxon>Sclerotiniaceae</taxon>
        <taxon>Botrytis</taxon>
    </lineage>
</organism>
<evidence type="ECO:0000256" key="1">
    <source>
        <dbReference type="SAM" id="MobiDB-lite"/>
    </source>
</evidence>
<reference evidence="2 3" key="1">
    <citation type="submission" date="2017-12" db="EMBL/GenBank/DDBJ databases">
        <title>Comparative genomics of Botrytis spp.</title>
        <authorList>
            <person name="Valero-Jimenez C.A."/>
            <person name="Tapia P."/>
            <person name="Veloso J."/>
            <person name="Silva-Moreno E."/>
            <person name="Staats M."/>
            <person name="Valdes J.H."/>
            <person name="Van Kan J.A.L."/>
        </authorList>
    </citation>
    <scope>NUCLEOTIDE SEQUENCE [LARGE SCALE GENOMIC DNA]</scope>
    <source>
        <strain evidence="2 3">Be9601</strain>
    </source>
</reference>
<protein>
    <submittedName>
        <fullName evidence="2">Uncharacterized protein</fullName>
    </submittedName>
</protein>
<dbReference type="EMBL" id="PQXM01000059">
    <property type="protein sequence ID" value="TGO78635.1"/>
    <property type="molecule type" value="Genomic_DNA"/>
</dbReference>
<dbReference type="AlphaFoldDB" id="A0A4Z1JYD3"/>
<gene>
    <name evidence="2" type="ORF">BELL_0059g00050</name>
</gene>
<evidence type="ECO:0000313" key="3">
    <source>
        <dbReference type="Proteomes" id="UP000297229"/>
    </source>
</evidence>
<name>A0A4Z1JYD3_9HELO</name>
<feature type="compositionally biased region" description="Polar residues" evidence="1">
    <location>
        <begin position="17"/>
        <end position="39"/>
    </location>
</feature>
<keyword evidence="3" id="KW-1185">Reference proteome</keyword>
<dbReference type="Proteomes" id="UP000297229">
    <property type="component" value="Unassembled WGS sequence"/>
</dbReference>
<feature type="region of interest" description="Disordered" evidence="1">
    <location>
        <begin position="1"/>
        <end position="39"/>
    </location>
</feature>
<sequence length="138" mass="15759">MDIGSLHNPEEGGNIGAPSQASQESTTPMNSVPDQSNQWLDNTNSVVLKSAGDSDAFLESVGSMDKMKDIRKITRLWIKKVPGARLYSVRSGFWKEICDSWWFFLSEHSTEKLKLETWIEARIQKVFIILEKDRDLIR</sequence>
<evidence type="ECO:0000313" key="2">
    <source>
        <dbReference type="EMBL" id="TGO78635.1"/>
    </source>
</evidence>
<proteinExistence type="predicted"/>
<comment type="caution">
    <text evidence="2">The sequence shown here is derived from an EMBL/GenBank/DDBJ whole genome shotgun (WGS) entry which is preliminary data.</text>
</comment>